<dbReference type="PANTHER" id="PTHR12353:SF32">
    <property type="entry name" value="DISKS LARGE-ASSOCIATED PROTEIN 4"/>
    <property type="match status" value="1"/>
</dbReference>
<feature type="non-terminal residue" evidence="3">
    <location>
        <position position="1"/>
    </location>
</feature>
<keyword evidence="4" id="KW-1185">Reference proteome</keyword>
<proteinExistence type="inferred from homology"/>
<organism evidence="3 4">
    <name type="scientific">Goodea atripinnis</name>
    <dbReference type="NCBI Taxonomy" id="208336"/>
    <lineage>
        <taxon>Eukaryota</taxon>
        <taxon>Metazoa</taxon>
        <taxon>Chordata</taxon>
        <taxon>Craniata</taxon>
        <taxon>Vertebrata</taxon>
        <taxon>Euteleostomi</taxon>
        <taxon>Actinopterygii</taxon>
        <taxon>Neopterygii</taxon>
        <taxon>Teleostei</taxon>
        <taxon>Neoteleostei</taxon>
        <taxon>Acanthomorphata</taxon>
        <taxon>Ovalentaria</taxon>
        <taxon>Atherinomorphae</taxon>
        <taxon>Cyprinodontiformes</taxon>
        <taxon>Goodeidae</taxon>
        <taxon>Goodea</taxon>
    </lineage>
</organism>
<accession>A0ABV0NQ10</accession>
<dbReference type="InterPro" id="IPR005026">
    <property type="entry name" value="SAPAP"/>
</dbReference>
<comment type="caution">
    <text evidence="3">The sequence shown here is derived from an EMBL/GenBank/DDBJ whole genome shotgun (WGS) entry which is preliminary data.</text>
</comment>
<evidence type="ECO:0000256" key="1">
    <source>
        <dbReference type="ARBA" id="ARBA00008839"/>
    </source>
</evidence>
<comment type="similarity">
    <text evidence="1">Belongs to the SAPAP family.</text>
</comment>
<gene>
    <name evidence="3" type="ORF">GOODEAATRI_032573</name>
</gene>
<evidence type="ECO:0000313" key="4">
    <source>
        <dbReference type="Proteomes" id="UP001476798"/>
    </source>
</evidence>
<name>A0ABV0NQ10_9TELE</name>
<reference evidence="3 4" key="1">
    <citation type="submission" date="2021-06" db="EMBL/GenBank/DDBJ databases">
        <authorList>
            <person name="Palmer J.M."/>
        </authorList>
    </citation>
    <scope>NUCLEOTIDE SEQUENCE [LARGE SCALE GENOMIC DNA]</scope>
    <source>
        <strain evidence="3 4">GA_2019</strain>
        <tissue evidence="3">Muscle</tissue>
    </source>
</reference>
<evidence type="ECO:0000256" key="2">
    <source>
        <dbReference type="SAM" id="MobiDB-lite"/>
    </source>
</evidence>
<protein>
    <submittedName>
        <fullName evidence="3">Uncharacterized protein</fullName>
    </submittedName>
</protein>
<dbReference type="Proteomes" id="UP001476798">
    <property type="component" value="Unassembled WGS sequence"/>
</dbReference>
<evidence type="ECO:0000313" key="3">
    <source>
        <dbReference type="EMBL" id="MEQ2173485.1"/>
    </source>
</evidence>
<feature type="region of interest" description="Disordered" evidence="2">
    <location>
        <begin position="49"/>
        <end position="72"/>
    </location>
</feature>
<sequence>VFAQGCGHSLPYCEGEPKAVEALDLPAPTCFRSRSHSYLRAIQAGCSQDEDTASVDSETPPSTAVGYSYSSNTSEYHLEEDLRMH</sequence>
<dbReference type="PANTHER" id="PTHR12353">
    <property type="entry name" value="DISKS LARGE-ASSOCIATED PROTEIN DAP SAP90/PSD-95-ASSOCIATED PROTEIN"/>
    <property type="match status" value="1"/>
</dbReference>
<dbReference type="EMBL" id="JAHRIO010046131">
    <property type="protein sequence ID" value="MEQ2173485.1"/>
    <property type="molecule type" value="Genomic_DNA"/>
</dbReference>